<sequence>MTKNSTSATSSQWTGMVPVDDTALAVTDTDGPGIPVVYLNGQFATQGYWRRVVAELGTTWRHITYDERARGRKSKRSADYSFEAAVRDVDAVLAARGVDRALLVGWSYGAVVAAHWAGRNPERCLGAVLVDGAFPYDWLDEAMEQRIRKLFRRMSWFMPLLRPTGITPRMTAEEQADSNIELGRLSRERELGPVLDGITVPVRYVVASGTSLGSRGDEQERIRAGLDAVTARNPNIRISAKVAGNHGAILRKDFRAVADALREVAALDHVGR</sequence>
<dbReference type="Gene3D" id="3.40.50.1820">
    <property type="entry name" value="alpha/beta hydrolase"/>
    <property type="match status" value="1"/>
</dbReference>
<feature type="domain" description="AB hydrolase-1" evidence="2">
    <location>
        <begin position="35"/>
        <end position="161"/>
    </location>
</feature>
<keyword evidence="3" id="KW-0614">Plasmid</keyword>
<protein>
    <submittedName>
        <fullName evidence="3">Alpha/beta fold hydrolase</fullName>
    </submittedName>
</protein>
<keyword evidence="4" id="KW-1185">Reference proteome</keyword>
<evidence type="ECO:0000259" key="2">
    <source>
        <dbReference type="Pfam" id="PF00561"/>
    </source>
</evidence>
<proteinExistence type="predicted"/>
<dbReference type="EMBL" id="CP115301">
    <property type="protein sequence ID" value="WBO69613.1"/>
    <property type="molecule type" value="Genomic_DNA"/>
</dbReference>
<evidence type="ECO:0000256" key="1">
    <source>
        <dbReference type="ARBA" id="ARBA00022801"/>
    </source>
</evidence>
<dbReference type="Proteomes" id="UP001212326">
    <property type="component" value="Plasmid punmamed1"/>
</dbReference>
<dbReference type="PANTHER" id="PTHR43798">
    <property type="entry name" value="MONOACYLGLYCEROL LIPASE"/>
    <property type="match status" value="1"/>
</dbReference>
<organism evidence="3 4">
    <name type="scientific">Streptomyces camelliae</name>
    <dbReference type="NCBI Taxonomy" id="3004093"/>
    <lineage>
        <taxon>Bacteria</taxon>
        <taxon>Bacillati</taxon>
        <taxon>Actinomycetota</taxon>
        <taxon>Actinomycetes</taxon>
        <taxon>Kitasatosporales</taxon>
        <taxon>Streptomycetaceae</taxon>
        <taxon>Streptomyces</taxon>
    </lineage>
</organism>
<dbReference type="SUPFAM" id="SSF53474">
    <property type="entry name" value="alpha/beta-Hydrolases"/>
    <property type="match status" value="1"/>
</dbReference>
<reference evidence="3 4" key="1">
    <citation type="submission" date="2022-12" db="EMBL/GenBank/DDBJ databases">
        <title>HUAS 2-6.</title>
        <authorList>
            <person name="Mo P."/>
        </authorList>
    </citation>
    <scope>NUCLEOTIDE SEQUENCE [LARGE SCALE GENOMIC DNA]</scope>
    <source>
        <strain evidence="3 4">HUAS 2-6</strain>
        <plasmid evidence="3 4">punmamed1</plasmid>
    </source>
</reference>
<dbReference type="GO" id="GO:0016787">
    <property type="term" value="F:hydrolase activity"/>
    <property type="evidence" value="ECO:0007669"/>
    <property type="project" value="UniProtKB-KW"/>
</dbReference>
<name>A0ABY7PJ61_9ACTN</name>
<dbReference type="Pfam" id="PF00561">
    <property type="entry name" value="Abhydrolase_1"/>
    <property type="match status" value="1"/>
</dbReference>
<geneLocation type="plasmid" evidence="3 4">
    <name>punmamed1</name>
</geneLocation>
<gene>
    <name evidence="3" type="ORF">O1G22_43490</name>
</gene>
<evidence type="ECO:0000313" key="3">
    <source>
        <dbReference type="EMBL" id="WBO69613.1"/>
    </source>
</evidence>
<dbReference type="InterPro" id="IPR000073">
    <property type="entry name" value="AB_hydrolase_1"/>
</dbReference>
<dbReference type="InterPro" id="IPR029058">
    <property type="entry name" value="AB_hydrolase_fold"/>
</dbReference>
<evidence type="ECO:0000313" key="4">
    <source>
        <dbReference type="Proteomes" id="UP001212326"/>
    </source>
</evidence>
<keyword evidence="1 3" id="KW-0378">Hydrolase</keyword>
<dbReference type="InterPro" id="IPR050266">
    <property type="entry name" value="AB_hydrolase_sf"/>
</dbReference>
<accession>A0ABY7PJ61</accession>
<dbReference type="RefSeq" id="WP_270086790.1">
    <property type="nucleotide sequence ID" value="NZ_CP115301.1"/>
</dbReference>
<dbReference type="PANTHER" id="PTHR43798:SF31">
    <property type="entry name" value="AB HYDROLASE SUPERFAMILY PROTEIN YCLE"/>
    <property type="match status" value="1"/>
</dbReference>